<proteinExistence type="predicted"/>
<dbReference type="GO" id="GO:0004853">
    <property type="term" value="F:uroporphyrinogen decarboxylase activity"/>
    <property type="evidence" value="ECO:0007669"/>
    <property type="project" value="InterPro"/>
</dbReference>
<dbReference type="PANTHER" id="PTHR47099:SF1">
    <property type="entry name" value="METHYLCOBAMIDE:COM METHYLTRANSFERASE MTBA"/>
    <property type="match status" value="1"/>
</dbReference>
<dbReference type="SUPFAM" id="SSF51726">
    <property type="entry name" value="UROD/MetE-like"/>
    <property type="match status" value="1"/>
</dbReference>
<dbReference type="Pfam" id="PF01208">
    <property type="entry name" value="URO-D"/>
    <property type="match status" value="1"/>
</dbReference>
<dbReference type="PANTHER" id="PTHR47099">
    <property type="entry name" value="METHYLCOBAMIDE:COM METHYLTRANSFERASE MTBA"/>
    <property type="match status" value="1"/>
</dbReference>
<dbReference type="AlphaFoldDB" id="A0A7V5LJQ3"/>
<evidence type="ECO:0000313" key="2">
    <source>
        <dbReference type="EMBL" id="HHE55751.1"/>
    </source>
</evidence>
<dbReference type="InterPro" id="IPR038071">
    <property type="entry name" value="UROD/MetE-like_sf"/>
</dbReference>
<comment type="caution">
    <text evidence="2">The sequence shown here is derived from an EMBL/GenBank/DDBJ whole genome shotgun (WGS) entry which is preliminary data.</text>
</comment>
<feature type="domain" description="Uroporphyrinogen decarboxylase (URO-D)" evidence="1">
    <location>
        <begin position="6"/>
        <end position="118"/>
    </location>
</feature>
<protein>
    <submittedName>
        <fullName evidence="2">Nucleoside 2-deoxyribosyltransferase</fullName>
    </submittedName>
</protein>
<gene>
    <name evidence="2" type="ORF">ENL21_08210</name>
</gene>
<dbReference type="EMBL" id="DRTD01000606">
    <property type="protein sequence ID" value="HHE55751.1"/>
    <property type="molecule type" value="Genomic_DNA"/>
</dbReference>
<dbReference type="InterPro" id="IPR052024">
    <property type="entry name" value="Methanogen_methyltrans"/>
</dbReference>
<dbReference type="InterPro" id="IPR000257">
    <property type="entry name" value="Uroporphyrinogen_deCOase"/>
</dbReference>
<feature type="non-terminal residue" evidence="2">
    <location>
        <position position="1"/>
    </location>
</feature>
<accession>A0A7V5LJQ3</accession>
<sequence length="123" mass="13522">IGELAKAYNKPLVYHSDGLLWDVIDKIIDCGVDALHPIEPKAMDLAEVKQRYGQQLCLIGGIDVDLLARGKPEEIEQQVKRNIEVAAYNGGYCVGSGNSIPDYVPFENYQALLQAAIKYGESV</sequence>
<name>A0A7V5LJQ3_CALAY</name>
<dbReference type="GO" id="GO:0006779">
    <property type="term" value="P:porphyrin-containing compound biosynthetic process"/>
    <property type="evidence" value="ECO:0007669"/>
    <property type="project" value="InterPro"/>
</dbReference>
<dbReference type="Proteomes" id="UP000886111">
    <property type="component" value="Unassembled WGS sequence"/>
</dbReference>
<reference evidence="2" key="1">
    <citation type="journal article" date="2020" name="mSystems">
        <title>Genome- and Community-Level Interaction Insights into Carbon Utilization and Element Cycling Functions of Hydrothermarchaeota in Hydrothermal Sediment.</title>
        <authorList>
            <person name="Zhou Z."/>
            <person name="Liu Y."/>
            <person name="Xu W."/>
            <person name="Pan J."/>
            <person name="Luo Z.H."/>
            <person name="Li M."/>
        </authorList>
    </citation>
    <scope>NUCLEOTIDE SEQUENCE [LARGE SCALE GENOMIC DNA]</scope>
    <source>
        <strain evidence="2">HyVt-76</strain>
    </source>
</reference>
<organism evidence="2">
    <name type="scientific">Caldithrix abyssi</name>
    <dbReference type="NCBI Taxonomy" id="187145"/>
    <lineage>
        <taxon>Bacteria</taxon>
        <taxon>Pseudomonadati</taxon>
        <taxon>Calditrichota</taxon>
        <taxon>Calditrichia</taxon>
        <taxon>Calditrichales</taxon>
        <taxon>Calditrichaceae</taxon>
        <taxon>Caldithrix</taxon>
    </lineage>
</organism>
<dbReference type="Gene3D" id="3.20.20.210">
    <property type="match status" value="1"/>
</dbReference>
<evidence type="ECO:0000259" key="1">
    <source>
        <dbReference type="Pfam" id="PF01208"/>
    </source>
</evidence>